<dbReference type="InterPro" id="IPR003653">
    <property type="entry name" value="Peptidase_C48_C"/>
</dbReference>
<evidence type="ECO:0000259" key="5">
    <source>
        <dbReference type="PROSITE" id="PS50600"/>
    </source>
</evidence>
<dbReference type="EMBL" id="JBAHYK010000628">
    <property type="protein sequence ID" value="KAL0572455.1"/>
    <property type="molecule type" value="Genomic_DNA"/>
</dbReference>
<proteinExistence type="inferred from homology"/>
<feature type="compositionally biased region" description="Basic and acidic residues" evidence="4">
    <location>
        <begin position="565"/>
        <end position="575"/>
    </location>
</feature>
<keyword evidence="2" id="KW-0645">Protease</keyword>
<dbReference type="InterPro" id="IPR038765">
    <property type="entry name" value="Papain-like_cys_pep_sf"/>
</dbReference>
<sequence length="1831" mass="205710">MPSHGTPSDHLDVYDSDEEDELEAAFNTSEWIARGRKFPTNPPPELEIFCKRRSLIPTDFQRKTIPAKSLPVEDFLSETLPGISHDFIHISAKSCFKGDLPNQDLRVISDFDIPSPSFIQSARVLFDQAILDGAQSLEHPCYTASRLPMWIVSWWEEISKVVEKQESWRKALKWLDGHLDKLADDSALKPRFQKARLVLLRLRWDEETRISGAPSRATTSDLAPLLSTSCMTGGLMDMMLNYLSDRVEEDNVLDSFVVIESTRFQMYIEKATTAKDFQEDDHIDPVLLRLESHIKNACANDAVLLFPVHDKANSHWTAFAVDFNDCSISNGDSLSNLSLGPPADFLRKLKWWLGHRFQNLGKFRFLEGGLKHGMQKDTTECGLVTVNTVAHEVFYDPLWSPMLKEAYRMGWFLDLSASHMSEVDSNPKSQFEPYSRPRRTFSLATMLNPDASDPALAPSFGDVAVFGDEQIQSEFEFQAPVAQPVAPSSPVVIDKLPMRMDVDFTPPVQLDRGILSLSIPLRDLYKSEREEPAGFRSKKRSMEEAEIEEQSQRRSDTTIQPMKKPRTEGKSRSAVYERRQQAKFRSGQLNDPVRLAAFTERIQKLDKNSVVLSPMRIRHIRCGKSLSTGAPFKTSNYEKHLQICKGPPKASKLNSAGVAKTLDQFFGASSAPQSSAASAGGKAVPCVGLRAAVHSEVARLLERTAMLGGGGVSLTVVSNQLYNKPFRRLKQNRKHLVRLAQRDTWLWRNEHELGAVFSTSCAKNVTSGSTCFQCLALKRKKKFKNAAGLPVPDDAKRKFVPRVFRQEKLMALFSRYTGLKGLFEELENNHDSPVLRYVSHILEKKQQNSTESLFLGLIEGMAQKKKRADESKGNQNFKHAPAVKEFAHIVAMHSPAAYKFLEELLPLPKTRTLQIDRAKEPRLPLTISDRTFSRLEEQIKLLSYTGPIALACDDTKLLPALRPYYDKETDAFYVVGNAGEPFRLLDPEAFEAAIHEAGLKKATKLRLWTAQIPIPKVPPIIVAALAISDDMNAESLFPYLWTIITGCIEKGIRISTYAADGSTVERSVQRLLEQKASRRVDIVIDHPDKTSPQITIPLRFYGSQPIANIQDAFHFSKTCRNNVFSSARLLTLPNGVVTFADIVEIALSPDSPFFKRDVFDPDKQDDDASTRFHSASVLDWIVQHKAELEALLVFLFVCGEMVDAYQNRKITLSKRLRMLLRGHFFFELWEKFLKKAGYSKAKHYVSYQFADIKNTLVFGFVQAVLIYRDYGGSSDTPIPLLPWLICTEVLEHVFGISRTLIKDFTALDFVYMIPKLGLKLRQAIFSDKVSDGKQRASGYDFRYMDTRHINLVALATYPTNEELEDIFKSAYADAEALFALLGVSPAHLNSSPSYLPPIDSWHKPTETTSSADQDSEVGSEDETDWSDIESESDDEEDIPEEEKSRRREARLIERVASRWQEAIDDTEESADRYGVEKRRTELTCGLIALSIEQQMAIQDLPELTDDDLLEAAADDNAQIASTLANSLPAPNDTMNTASIHPVQTAAVVDTDFVDIHRLVQLRKEHQTEQAATGIRTARERQEPSSVAKRRFELLKEMNEILKDSEQRGVGTGLERSVRWTQAFKGAKGGNAGNAAAVARATATKALKLRGKFLESLKLPEFIQTGRVSDLSPLHAAGRSSSIENENSGAAWGFIVHEEKLKLGRVLAVNSKSGGKHGRHGYIEKASNLAAVSYMSLQVYDHFYASQFRERPEGQMMHMKRYAHITPSLFLCTLLEAPSLGNNTGPQLSSRDYAVFTDLRRDEKAIVGAMKTLDSRKKKSALLDALDKEEDE</sequence>
<dbReference type="InterPro" id="IPR021896">
    <property type="entry name" value="THAP9-like_HTH"/>
</dbReference>
<dbReference type="Gene3D" id="3.40.395.10">
    <property type="entry name" value="Adenoviral Proteinase, Chain A"/>
    <property type="match status" value="1"/>
</dbReference>
<feature type="region of interest" description="Disordered" evidence="4">
    <location>
        <begin position="529"/>
        <end position="575"/>
    </location>
</feature>
<keyword evidence="7" id="KW-1185">Reference proteome</keyword>
<keyword evidence="6" id="KW-0436">Ligase</keyword>
<name>A0ABR3FB07_9AGAR</name>
<evidence type="ECO:0000313" key="6">
    <source>
        <dbReference type="EMBL" id="KAL0572455.1"/>
    </source>
</evidence>
<accession>A0ABR3FB07</accession>
<evidence type="ECO:0000256" key="1">
    <source>
        <dbReference type="ARBA" id="ARBA00005234"/>
    </source>
</evidence>
<dbReference type="Pfam" id="PF12017">
    <property type="entry name" value="Tnp_P_element"/>
    <property type="match status" value="1"/>
</dbReference>
<feature type="domain" description="Ubiquitin-like protease family profile" evidence="5">
    <location>
        <begin position="215"/>
        <end position="1495"/>
    </location>
</feature>
<comment type="caution">
    <text evidence="6">The sequence shown here is derived from an EMBL/GenBank/DDBJ whole genome shotgun (WGS) entry which is preliminary data.</text>
</comment>
<dbReference type="Pfam" id="PF02902">
    <property type="entry name" value="Peptidase_C48"/>
    <property type="match status" value="1"/>
</dbReference>
<dbReference type="EC" id="6.1.1.1" evidence="6"/>
<keyword evidence="3" id="KW-0378">Hydrolase</keyword>
<protein>
    <submittedName>
        <fullName evidence="6">Methionine--tRNA ligase, mitochondrial</fullName>
        <ecNumber evidence="6">6.1.1.1</ecNumber>
    </submittedName>
</protein>
<organism evidence="6 7">
    <name type="scientific">Marasmius crinis-equi</name>
    <dbReference type="NCBI Taxonomy" id="585013"/>
    <lineage>
        <taxon>Eukaryota</taxon>
        <taxon>Fungi</taxon>
        <taxon>Dikarya</taxon>
        <taxon>Basidiomycota</taxon>
        <taxon>Agaricomycotina</taxon>
        <taxon>Agaricomycetes</taxon>
        <taxon>Agaricomycetidae</taxon>
        <taxon>Agaricales</taxon>
        <taxon>Marasmiineae</taxon>
        <taxon>Marasmiaceae</taxon>
        <taxon>Marasmius</taxon>
    </lineage>
</organism>
<dbReference type="SUPFAM" id="SSF54001">
    <property type="entry name" value="Cysteine proteinases"/>
    <property type="match status" value="1"/>
</dbReference>
<feature type="region of interest" description="Disordered" evidence="4">
    <location>
        <begin position="1399"/>
        <end position="1447"/>
    </location>
</feature>
<evidence type="ECO:0000256" key="3">
    <source>
        <dbReference type="ARBA" id="ARBA00022801"/>
    </source>
</evidence>
<comment type="similarity">
    <text evidence="1">Belongs to the peptidase C48 family.</text>
</comment>
<dbReference type="GO" id="GO:0004831">
    <property type="term" value="F:tyrosine-tRNA ligase activity"/>
    <property type="evidence" value="ECO:0007669"/>
    <property type="project" value="UniProtKB-EC"/>
</dbReference>
<feature type="compositionally biased region" description="Acidic residues" evidence="4">
    <location>
        <begin position="1413"/>
        <end position="1440"/>
    </location>
</feature>
<evidence type="ECO:0000256" key="2">
    <source>
        <dbReference type="ARBA" id="ARBA00022670"/>
    </source>
</evidence>
<evidence type="ECO:0000313" key="7">
    <source>
        <dbReference type="Proteomes" id="UP001465976"/>
    </source>
</evidence>
<dbReference type="Proteomes" id="UP001465976">
    <property type="component" value="Unassembled WGS sequence"/>
</dbReference>
<reference evidence="6 7" key="1">
    <citation type="submission" date="2024-02" db="EMBL/GenBank/DDBJ databases">
        <title>A draft genome for the cacao thread blight pathogen Marasmius crinis-equi.</title>
        <authorList>
            <person name="Cohen S.P."/>
            <person name="Baruah I.K."/>
            <person name="Amoako-Attah I."/>
            <person name="Bukari Y."/>
            <person name="Meinhardt L.W."/>
            <person name="Bailey B.A."/>
        </authorList>
    </citation>
    <scope>NUCLEOTIDE SEQUENCE [LARGE SCALE GENOMIC DNA]</scope>
    <source>
        <strain evidence="6 7">GH-76</strain>
    </source>
</reference>
<dbReference type="PROSITE" id="PS50600">
    <property type="entry name" value="ULP_PROTEASE"/>
    <property type="match status" value="1"/>
</dbReference>
<evidence type="ECO:0000256" key="4">
    <source>
        <dbReference type="SAM" id="MobiDB-lite"/>
    </source>
</evidence>
<gene>
    <name evidence="6" type="primary">MARS2_1</name>
    <name evidence="6" type="ORF">V5O48_009509</name>
</gene>